<sequence length="431" mass="47951">MPSTQATFMATSANPLQSSVASPSTQSSRIPRPRPASHLDEQWRKSSSSSLSSSSNDSGWKTSSSNNIKKDIETWKMSGKPRHAQLHHVAAAVMDDDPLLRRQSATPTMMGINSPWQPKPLPQEPSPPVATEPFNIVYPIEHAPFHLNTPLQPPAFINNTVAPEYHSYPPSSNASYPIHNDAMYQASNAEYPPAMMNAVTAPYPSTPFDSSYQPPMTSLNYDNYMHHDQPPPPQQLPQEYPPYSNMPPLPPQQQHQYNEQSMYPPSSSTISQAPLPAPVNAMTATPTMPSTAASLPVTTSNGTVEDKSKKKKEKPEKKVRQITVQSINAEHRVWIDVLPSETGLSLAEKIHIIATFRTRKIVSIATASGRKVPLDNRPVFGSWMEMENFVDGERWTVEWRENDRGVVDRFFSKVVQAGGGKRRDHVVKEKD</sequence>
<reference evidence="2 3" key="1">
    <citation type="submission" date="2022-11" db="EMBL/GenBank/DDBJ databases">
        <title>Mucor velutinosus strain NIH1002 WGS.</title>
        <authorList>
            <person name="Subramanian P."/>
            <person name="Mullikin J.C."/>
            <person name="Segre J.A."/>
            <person name="Zelazny A.M."/>
        </authorList>
    </citation>
    <scope>NUCLEOTIDE SEQUENCE [LARGE SCALE GENOMIC DNA]</scope>
    <source>
        <strain evidence="2 3">NIH1002</strain>
    </source>
</reference>
<name>A0AAN7D748_9FUNG</name>
<evidence type="ECO:0000313" key="2">
    <source>
        <dbReference type="EMBL" id="KAK4510085.1"/>
    </source>
</evidence>
<feature type="compositionally biased region" description="Low complexity" evidence="1">
    <location>
        <begin position="18"/>
        <end position="28"/>
    </location>
</feature>
<feature type="compositionally biased region" description="Polar residues" evidence="1">
    <location>
        <begin position="209"/>
        <end position="221"/>
    </location>
</feature>
<feature type="region of interest" description="Disordered" evidence="1">
    <location>
        <begin position="209"/>
        <end position="319"/>
    </location>
</feature>
<evidence type="ECO:0000256" key="1">
    <source>
        <dbReference type="SAM" id="MobiDB-lite"/>
    </source>
</evidence>
<feature type="compositionally biased region" description="Low complexity" evidence="1">
    <location>
        <begin position="281"/>
        <end position="294"/>
    </location>
</feature>
<dbReference type="RefSeq" id="XP_064676751.1">
    <property type="nucleotide sequence ID" value="XM_064825533.1"/>
</dbReference>
<dbReference type="AlphaFoldDB" id="A0AAN7D748"/>
<evidence type="ECO:0000313" key="3">
    <source>
        <dbReference type="Proteomes" id="UP001304243"/>
    </source>
</evidence>
<feature type="compositionally biased region" description="Basic and acidic residues" evidence="1">
    <location>
        <begin position="304"/>
        <end position="319"/>
    </location>
</feature>
<feature type="region of interest" description="Disordered" evidence="1">
    <location>
        <begin position="1"/>
        <end position="67"/>
    </location>
</feature>
<feature type="compositionally biased region" description="Polar residues" evidence="1">
    <location>
        <begin position="252"/>
        <end position="272"/>
    </location>
</feature>
<dbReference type="EMBL" id="JASEJX010000034">
    <property type="protein sequence ID" value="KAK4510085.1"/>
    <property type="molecule type" value="Genomic_DNA"/>
</dbReference>
<keyword evidence="3" id="KW-1185">Reference proteome</keyword>
<gene>
    <name evidence="2" type="ORF">ATC70_006255</name>
</gene>
<feature type="compositionally biased region" description="Low complexity" evidence="1">
    <location>
        <begin position="46"/>
        <end position="55"/>
    </location>
</feature>
<organism evidence="2 3">
    <name type="scientific">Mucor velutinosus</name>
    <dbReference type="NCBI Taxonomy" id="708070"/>
    <lineage>
        <taxon>Eukaryota</taxon>
        <taxon>Fungi</taxon>
        <taxon>Fungi incertae sedis</taxon>
        <taxon>Mucoromycota</taxon>
        <taxon>Mucoromycotina</taxon>
        <taxon>Mucoromycetes</taxon>
        <taxon>Mucorales</taxon>
        <taxon>Mucorineae</taxon>
        <taxon>Mucoraceae</taxon>
        <taxon>Mucor</taxon>
    </lineage>
</organism>
<comment type="caution">
    <text evidence="2">The sequence shown here is derived from an EMBL/GenBank/DDBJ whole genome shotgun (WGS) entry which is preliminary data.</text>
</comment>
<dbReference type="GeneID" id="89949941"/>
<accession>A0AAN7D748</accession>
<feature type="compositionally biased region" description="Polar residues" evidence="1">
    <location>
        <begin position="56"/>
        <end position="67"/>
    </location>
</feature>
<proteinExistence type="predicted"/>
<dbReference type="Proteomes" id="UP001304243">
    <property type="component" value="Unassembled WGS sequence"/>
</dbReference>
<feature type="compositionally biased region" description="Polar residues" evidence="1">
    <location>
        <begin position="1"/>
        <end position="17"/>
    </location>
</feature>
<protein>
    <submittedName>
        <fullName evidence="2">Uncharacterized protein</fullName>
    </submittedName>
</protein>